<dbReference type="EMBL" id="QOZG01000009">
    <property type="protein sequence ID" value="RCS22159.1"/>
    <property type="molecule type" value="Genomic_DNA"/>
</dbReference>
<proteinExistence type="predicted"/>
<dbReference type="AlphaFoldDB" id="A0A368JYF1"/>
<dbReference type="Proteomes" id="UP000253420">
    <property type="component" value="Unassembled WGS sequence"/>
</dbReference>
<comment type="caution">
    <text evidence="1">The sequence shown here is derived from an EMBL/GenBank/DDBJ whole genome shotgun (WGS) entry which is preliminary data.</text>
</comment>
<keyword evidence="2" id="KW-1185">Reference proteome</keyword>
<evidence type="ECO:0000313" key="2">
    <source>
        <dbReference type="Proteomes" id="UP000253420"/>
    </source>
</evidence>
<name>A0A368JYF1_9HYPH</name>
<accession>A0A368JYF1</accession>
<organism evidence="1 2">
    <name type="scientific">Phyllobacterium salinisoli</name>
    <dbReference type="NCBI Taxonomy" id="1899321"/>
    <lineage>
        <taxon>Bacteria</taxon>
        <taxon>Pseudomonadati</taxon>
        <taxon>Pseudomonadota</taxon>
        <taxon>Alphaproteobacteria</taxon>
        <taxon>Hyphomicrobiales</taxon>
        <taxon>Phyllobacteriaceae</taxon>
        <taxon>Phyllobacterium</taxon>
    </lineage>
</organism>
<protein>
    <submittedName>
        <fullName evidence="1">Uncharacterized protein</fullName>
    </submittedName>
</protein>
<evidence type="ECO:0000313" key="1">
    <source>
        <dbReference type="EMBL" id="RCS22159.1"/>
    </source>
</evidence>
<sequence>MIIPTMIENIISRINHIDSVLQLSSVRIPPDDHPWKPSPDFSACQQTRCMEEECFFTLHPRP</sequence>
<gene>
    <name evidence="1" type="ORF">DUT91_19345</name>
</gene>
<reference evidence="1 2" key="1">
    <citation type="submission" date="2018-07" db="EMBL/GenBank/DDBJ databases">
        <title>The draft genome of Phyllobacterium salinisoli.</title>
        <authorList>
            <person name="Liu L."/>
            <person name="Li L."/>
            <person name="Zhang X."/>
            <person name="Liang L."/>
        </authorList>
    </citation>
    <scope>NUCLEOTIDE SEQUENCE [LARGE SCALE GENOMIC DNA]</scope>
    <source>
        <strain evidence="1 2">LLAN61</strain>
    </source>
</reference>